<comment type="caution">
    <text evidence="1">The sequence shown here is derived from an EMBL/GenBank/DDBJ whole genome shotgun (WGS) entry which is preliminary data.</text>
</comment>
<evidence type="ECO:0000313" key="2">
    <source>
        <dbReference type="Proteomes" id="UP001141806"/>
    </source>
</evidence>
<evidence type="ECO:0000313" key="1">
    <source>
        <dbReference type="EMBL" id="KAJ4949980.1"/>
    </source>
</evidence>
<dbReference type="OrthoDB" id="108365at2759"/>
<reference evidence="1" key="1">
    <citation type="journal article" date="2023" name="Plant J.">
        <title>The genome of the king protea, Protea cynaroides.</title>
        <authorList>
            <person name="Chang J."/>
            <person name="Duong T.A."/>
            <person name="Schoeman C."/>
            <person name="Ma X."/>
            <person name="Roodt D."/>
            <person name="Barker N."/>
            <person name="Li Z."/>
            <person name="Van de Peer Y."/>
            <person name="Mizrachi E."/>
        </authorList>
    </citation>
    <scope>NUCLEOTIDE SEQUENCE</scope>
    <source>
        <tissue evidence="1">Young leaves</tissue>
    </source>
</reference>
<keyword evidence="2" id="KW-1185">Reference proteome</keyword>
<dbReference type="InterPro" id="IPR002885">
    <property type="entry name" value="PPR_rpt"/>
</dbReference>
<protein>
    <recommendedName>
        <fullName evidence="3">Pentatricopeptide repeat-containing protein</fullName>
    </recommendedName>
</protein>
<dbReference type="Proteomes" id="UP001141806">
    <property type="component" value="Unassembled WGS sequence"/>
</dbReference>
<gene>
    <name evidence="1" type="ORF">NE237_026812</name>
</gene>
<dbReference type="EMBL" id="JAMYWD010000012">
    <property type="protein sequence ID" value="KAJ4949980.1"/>
    <property type="molecule type" value="Genomic_DNA"/>
</dbReference>
<dbReference type="NCBIfam" id="TIGR00756">
    <property type="entry name" value="PPR"/>
    <property type="match status" value="1"/>
</dbReference>
<name>A0A9Q0GM75_9MAGN</name>
<sequence length="243" mass="26613">MASSRICTLFTTSTFLQRCHLFRAGTARCSITFTETQCCSVTLHQQAPMSSYPLPLLVSDSTSSVQPLNVLRSRSLQHHCVAIPQVLMQWPNDSMFLLAMVEGQGLSPKIATLLALICVLGNLGRTMEAESIFKEMEGRGLLISIPCLPPWHSSVITTSGDKVGLESVGHSVELVEEPLGFDLVSEVELKKKRFMSLPKTKLVCTIGLACYSLEKLERLSVGRDECCMQGSTCVTLRRSGIGM</sequence>
<organism evidence="1 2">
    <name type="scientific">Protea cynaroides</name>
    <dbReference type="NCBI Taxonomy" id="273540"/>
    <lineage>
        <taxon>Eukaryota</taxon>
        <taxon>Viridiplantae</taxon>
        <taxon>Streptophyta</taxon>
        <taxon>Embryophyta</taxon>
        <taxon>Tracheophyta</taxon>
        <taxon>Spermatophyta</taxon>
        <taxon>Magnoliopsida</taxon>
        <taxon>Proteales</taxon>
        <taxon>Proteaceae</taxon>
        <taxon>Protea</taxon>
    </lineage>
</organism>
<dbReference type="AlphaFoldDB" id="A0A9Q0GM75"/>
<accession>A0A9Q0GM75</accession>
<proteinExistence type="predicted"/>
<evidence type="ECO:0008006" key="3">
    <source>
        <dbReference type="Google" id="ProtNLM"/>
    </source>
</evidence>